<name>A0A645EW34_9ZZZZ</name>
<evidence type="ECO:0000313" key="3">
    <source>
        <dbReference type="EMBL" id="MPN04713.1"/>
    </source>
</evidence>
<dbReference type="PANTHER" id="PTHR21043">
    <property type="entry name" value="IOJAP SUPERFAMILY ORTHOLOG"/>
    <property type="match status" value="1"/>
</dbReference>
<dbReference type="InterPro" id="IPR043519">
    <property type="entry name" value="NT_sf"/>
</dbReference>
<evidence type="ECO:0000256" key="1">
    <source>
        <dbReference type="ARBA" id="ARBA00010574"/>
    </source>
</evidence>
<dbReference type="PANTHER" id="PTHR21043:SF0">
    <property type="entry name" value="MITOCHONDRIAL ASSEMBLY OF RIBOSOMAL LARGE SUBUNIT PROTEIN 1"/>
    <property type="match status" value="1"/>
</dbReference>
<evidence type="ECO:0000256" key="2">
    <source>
        <dbReference type="SAM" id="MobiDB-lite"/>
    </source>
</evidence>
<dbReference type="SUPFAM" id="SSF81301">
    <property type="entry name" value="Nucleotidyltransferase"/>
    <property type="match status" value="1"/>
</dbReference>
<dbReference type="GO" id="GO:0043023">
    <property type="term" value="F:ribosomal large subunit binding"/>
    <property type="evidence" value="ECO:0007669"/>
    <property type="project" value="TreeGrafter"/>
</dbReference>
<dbReference type="GO" id="GO:0090071">
    <property type="term" value="P:negative regulation of ribosome biogenesis"/>
    <property type="evidence" value="ECO:0007669"/>
    <property type="project" value="TreeGrafter"/>
</dbReference>
<organism evidence="3">
    <name type="scientific">bioreactor metagenome</name>
    <dbReference type="NCBI Taxonomy" id="1076179"/>
    <lineage>
        <taxon>unclassified sequences</taxon>
        <taxon>metagenomes</taxon>
        <taxon>ecological metagenomes</taxon>
    </lineage>
</organism>
<comment type="caution">
    <text evidence="3">The sequence shown here is derived from an EMBL/GenBank/DDBJ whole genome shotgun (WGS) entry which is preliminary data.</text>
</comment>
<protein>
    <submittedName>
        <fullName evidence="3">Ribosomal silencing factor RsfS</fullName>
    </submittedName>
</protein>
<dbReference type="AlphaFoldDB" id="A0A645EW34"/>
<reference evidence="3" key="1">
    <citation type="submission" date="2019-08" db="EMBL/GenBank/DDBJ databases">
        <authorList>
            <person name="Kucharzyk K."/>
            <person name="Murdoch R.W."/>
            <person name="Higgins S."/>
            <person name="Loffler F."/>
        </authorList>
    </citation>
    <scope>NUCLEOTIDE SEQUENCE</scope>
</reference>
<proteinExistence type="inferred from homology"/>
<feature type="compositionally biased region" description="Basic residues" evidence="2">
    <location>
        <begin position="21"/>
        <end position="31"/>
    </location>
</feature>
<dbReference type="NCBIfam" id="TIGR00090">
    <property type="entry name" value="rsfS_iojap_ybeB"/>
    <property type="match status" value="1"/>
</dbReference>
<dbReference type="EMBL" id="VSSQ01050633">
    <property type="protein sequence ID" value="MPN04713.1"/>
    <property type="molecule type" value="Genomic_DNA"/>
</dbReference>
<gene>
    <name evidence="3" type="primary">rsfS_39</name>
    <name evidence="3" type="ORF">SDC9_151958</name>
</gene>
<dbReference type="Pfam" id="PF02410">
    <property type="entry name" value="RsfS"/>
    <property type="match status" value="1"/>
</dbReference>
<sequence>MPIKKTTKKETVETVSEIKEKKTRKAPVKKSKAVESETQEITLEKTAITLEKQVANSASEKEAEDKKDIKCITDAMLDKKAQGVCSLDLSKIGTAICDYFVICHADSRPQVMAIADNVEEMMYKECNRKVIRMQGKENAFWIIIDYGNIVVHVFQTEYRQFYRLEDLWADAEKTTYQD</sequence>
<dbReference type="GO" id="GO:0017148">
    <property type="term" value="P:negative regulation of translation"/>
    <property type="evidence" value="ECO:0007669"/>
    <property type="project" value="TreeGrafter"/>
</dbReference>
<feature type="compositionally biased region" description="Basic and acidic residues" evidence="2">
    <location>
        <begin position="8"/>
        <end position="20"/>
    </location>
</feature>
<feature type="region of interest" description="Disordered" evidence="2">
    <location>
        <begin position="1"/>
        <end position="31"/>
    </location>
</feature>
<accession>A0A645EW34</accession>
<dbReference type="InterPro" id="IPR004394">
    <property type="entry name" value="Iojap/RsfS/C7orf30"/>
</dbReference>
<dbReference type="Gene3D" id="3.30.460.10">
    <property type="entry name" value="Beta Polymerase, domain 2"/>
    <property type="match status" value="1"/>
</dbReference>
<comment type="similarity">
    <text evidence="1">Belongs to the Iojap/RsfS family.</text>
</comment>
<dbReference type="HAMAP" id="MF_01477">
    <property type="entry name" value="Iojap_RsfS"/>
    <property type="match status" value="1"/>
</dbReference>